<keyword evidence="15" id="KW-1185">Reference proteome</keyword>
<evidence type="ECO:0000256" key="8">
    <source>
        <dbReference type="ARBA" id="ARBA00022840"/>
    </source>
</evidence>
<evidence type="ECO:0000313" key="15">
    <source>
        <dbReference type="Proteomes" id="UP000319502"/>
    </source>
</evidence>
<evidence type="ECO:0000256" key="6">
    <source>
        <dbReference type="ARBA" id="ARBA00022741"/>
    </source>
</evidence>
<reference evidence="14 15" key="1">
    <citation type="submission" date="2019-07" db="EMBL/GenBank/DDBJ databases">
        <title>The pathways for chlorine oxyanion respiration interact through the shared metabolite chlorate.</title>
        <authorList>
            <person name="Barnum T.P."/>
            <person name="Cheng Y."/>
            <person name="Hill K.A."/>
            <person name="Lucas L.N."/>
            <person name="Carlson H.K."/>
            <person name="Coates J.D."/>
        </authorList>
    </citation>
    <scope>NUCLEOTIDE SEQUENCE [LARGE SCALE GENOMIC DNA]</scope>
    <source>
        <strain evidence="14 15">SFB-3</strain>
    </source>
</reference>
<dbReference type="Pfam" id="PF01288">
    <property type="entry name" value="HPPK"/>
    <property type="match status" value="1"/>
</dbReference>
<keyword evidence="9" id="KW-0289">Folate biosynthesis</keyword>
<dbReference type="AlphaFoldDB" id="A0A557R3J6"/>
<dbReference type="PANTHER" id="PTHR43071:SF1">
    <property type="entry name" value="2-AMINO-4-HYDROXY-6-HYDROXYMETHYLDIHYDROPTERIDINE PYROPHOSPHOKINASE"/>
    <property type="match status" value="1"/>
</dbReference>
<evidence type="ECO:0000256" key="4">
    <source>
        <dbReference type="ARBA" id="ARBA00016218"/>
    </source>
</evidence>
<dbReference type="Gene3D" id="3.30.70.560">
    <property type="entry name" value="7,8-Dihydro-6-hydroxymethylpterin-pyrophosphokinase HPPK"/>
    <property type="match status" value="1"/>
</dbReference>
<dbReference type="InterPro" id="IPR000550">
    <property type="entry name" value="Hppk"/>
</dbReference>
<dbReference type="EMBL" id="VMNK01000001">
    <property type="protein sequence ID" value="TVO59735.1"/>
    <property type="molecule type" value="Genomic_DNA"/>
</dbReference>
<evidence type="ECO:0000256" key="5">
    <source>
        <dbReference type="ARBA" id="ARBA00022679"/>
    </source>
</evidence>
<feature type="domain" description="7,8-dihydro-6-hydroxymethylpterin-pyrophosphokinase" evidence="13">
    <location>
        <begin position="12"/>
        <end position="140"/>
    </location>
</feature>
<dbReference type="PANTHER" id="PTHR43071">
    <property type="entry name" value="2-AMINO-4-HYDROXY-6-HYDROXYMETHYLDIHYDROPTERIDINE PYROPHOSPHOKINASE"/>
    <property type="match status" value="1"/>
</dbReference>
<sequence length="169" mass="17892">MTPQPISSVKAFIGLGANLGDPVAAIADACSALATLPDTRLIARSSNYRTAPMGVSGQPDYINAVAQIDTRLSPMALLVALMDIEARHGRTREFAMAPRTLDLDLLLYGDQQIALPGLQVPHPRMHQRAFVLVPLAELAPTLDIPGIGGVKQQLASVADQVIAPLPRAT</sequence>
<dbReference type="Proteomes" id="UP000319502">
    <property type="component" value="Unassembled WGS sequence"/>
</dbReference>
<dbReference type="OrthoDB" id="9808041at2"/>
<evidence type="ECO:0000259" key="13">
    <source>
        <dbReference type="Pfam" id="PF01288"/>
    </source>
</evidence>
<dbReference type="EC" id="2.7.6.3" evidence="3"/>
<gene>
    <name evidence="14" type="primary">folK</name>
    <name evidence="14" type="ORF">FHP91_00490</name>
</gene>
<organism evidence="14 15">
    <name type="scientific">Denitromonas halophila</name>
    <dbReference type="NCBI Taxonomy" id="1629404"/>
    <lineage>
        <taxon>Bacteria</taxon>
        <taxon>Pseudomonadati</taxon>
        <taxon>Pseudomonadota</taxon>
        <taxon>Betaproteobacteria</taxon>
        <taxon>Rhodocyclales</taxon>
        <taxon>Zoogloeaceae</taxon>
        <taxon>Denitromonas</taxon>
    </lineage>
</organism>
<dbReference type="NCBIfam" id="TIGR01498">
    <property type="entry name" value="folK"/>
    <property type="match status" value="1"/>
</dbReference>
<proteinExistence type="inferred from homology"/>
<dbReference type="GO" id="GO:0046654">
    <property type="term" value="P:tetrahydrofolate biosynthetic process"/>
    <property type="evidence" value="ECO:0007669"/>
    <property type="project" value="UniProtKB-UniPathway"/>
</dbReference>
<dbReference type="GO" id="GO:0016301">
    <property type="term" value="F:kinase activity"/>
    <property type="evidence" value="ECO:0007669"/>
    <property type="project" value="UniProtKB-KW"/>
</dbReference>
<comment type="pathway">
    <text evidence="1">Cofactor biosynthesis; tetrahydrofolate biosynthesis; 2-amino-4-hydroxy-6-hydroxymethyl-7,8-dihydropteridine diphosphate from 7,8-dihydroneopterin triphosphate: step 4/4.</text>
</comment>
<dbReference type="UniPathway" id="UPA00077">
    <property type="reaction ID" value="UER00155"/>
</dbReference>
<evidence type="ECO:0000256" key="11">
    <source>
        <dbReference type="ARBA" id="ARBA00029766"/>
    </source>
</evidence>
<dbReference type="GO" id="GO:0005524">
    <property type="term" value="F:ATP binding"/>
    <property type="evidence" value="ECO:0007669"/>
    <property type="project" value="UniProtKB-KW"/>
</dbReference>
<evidence type="ECO:0000256" key="9">
    <source>
        <dbReference type="ARBA" id="ARBA00022909"/>
    </source>
</evidence>
<dbReference type="GO" id="GO:0046656">
    <property type="term" value="P:folic acid biosynthetic process"/>
    <property type="evidence" value="ECO:0007669"/>
    <property type="project" value="UniProtKB-KW"/>
</dbReference>
<comment type="caution">
    <text evidence="14">The sequence shown here is derived from an EMBL/GenBank/DDBJ whole genome shotgun (WGS) entry which is preliminary data.</text>
</comment>
<accession>A0A557R3J6</accession>
<dbReference type="CDD" id="cd00483">
    <property type="entry name" value="HPPK"/>
    <property type="match status" value="1"/>
</dbReference>
<dbReference type="SUPFAM" id="SSF55083">
    <property type="entry name" value="6-hydroxymethyl-7,8-dihydropterin pyrophosphokinase, HPPK"/>
    <property type="match status" value="1"/>
</dbReference>
<protein>
    <recommendedName>
        <fullName evidence="4">2-amino-4-hydroxy-6-hydroxymethyldihydropteridine pyrophosphokinase</fullName>
        <ecNumber evidence="3">2.7.6.3</ecNumber>
    </recommendedName>
    <alternativeName>
        <fullName evidence="11">6-hydroxymethyl-7,8-dihydropterin pyrophosphokinase</fullName>
    </alternativeName>
    <alternativeName>
        <fullName evidence="12">7,8-dihydro-6-hydroxymethylpterin-pyrophosphokinase</fullName>
    </alternativeName>
</protein>
<keyword evidence="6" id="KW-0547">Nucleotide-binding</keyword>
<keyword evidence="7 14" id="KW-0418">Kinase</keyword>
<dbReference type="RefSeq" id="WP_144307743.1">
    <property type="nucleotide sequence ID" value="NZ_VMNK01000001.1"/>
</dbReference>
<evidence type="ECO:0000256" key="7">
    <source>
        <dbReference type="ARBA" id="ARBA00022777"/>
    </source>
</evidence>
<evidence type="ECO:0000256" key="10">
    <source>
        <dbReference type="ARBA" id="ARBA00029409"/>
    </source>
</evidence>
<keyword evidence="8" id="KW-0067">ATP-binding</keyword>
<keyword evidence="5 14" id="KW-0808">Transferase</keyword>
<comment type="function">
    <text evidence="10">Catalyzes the transfer of pyrophosphate from adenosine triphosphate (ATP) to 6-hydroxymethyl-7,8-dihydropterin, an enzymatic step in folate biosynthesis pathway.</text>
</comment>
<dbReference type="InterPro" id="IPR035907">
    <property type="entry name" value="Hppk_sf"/>
</dbReference>
<evidence type="ECO:0000256" key="3">
    <source>
        <dbReference type="ARBA" id="ARBA00013253"/>
    </source>
</evidence>
<evidence type="ECO:0000256" key="12">
    <source>
        <dbReference type="ARBA" id="ARBA00033413"/>
    </source>
</evidence>
<dbReference type="GO" id="GO:0003848">
    <property type="term" value="F:2-amino-4-hydroxy-6-hydroxymethyldihydropteridine diphosphokinase activity"/>
    <property type="evidence" value="ECO:0007669"/>
    <property type="project" value="UniProtKB-EC"/>
</dbReference>
<evidence type="ECO:0000256" key="2">
    <source>
        <dbReference type="ARBA" id="ARBA00005810"/>
    </source>
</evidence>
<evidence type="ECO:0000313" key="14">
    <source>
        <dbReference type="EMBL" id="TVO59735.1"/>
    </source>
</evidence>
<evidence type="ECO:0000256" key="1">
    <source>
        <dbReference type="ARBA" id="ARBA00005051"/>
    </source>
</evidence>
<name>A0A557R3J6_9RHOO</name>
<comment type="similarity">
    <text evidence="2">Belongs to the HPPK family.</text>
</comment>